<gene>
    <name evidence="1" type="ORF">CAPTEDRAFT_190414</name>
</gene>
<dbReference type="EnsemblMetazoa" id="CapteT190414">
    <property type="protein sequence ID" value="CapteP190414"/>
    <property type="gene ID" value="CapteG190414"/>
</dbReference>
<evidence type="ECO:0000313" key="1">
    <source>
        <dbReference type="EMBL" id="ELT89609.1"/>
    </source>
</evidence>
<dbReference type="STRING" id="283909.R7T7I1"/>
<sequence>MLEDGLVEAPVLIHTKQEEGELIEEAGEQNNTAVLATLAALAEATGPLNADNATSTTAAETLQWLETHGITMISSSDNSTIVSSSLESGQNLILTEAGKMALNFVKQQGEEGEVEESEGQMITIVNDPNQDTSQSIAVSLAHDGEELVAEEEDDEPSMKRIKTEDSMPSDCIEAETITMAMEPHMITKEELVEEQVVLAEDLHTHLEAHEELVQEEQYIEEEEVVS</sequence>
<protein>
    <submittedName>
        <fullName evidence="1 2">Uncharacterized protein</fullName>
    </submittedName>
</protein>
<proteinExistence type="predicted"/>
<dbReference type="HOGENOM" id="CLU_1225827_0_0_1"/>
<name>R7T7I1_CAPTE</name>
<accession>R7T7I1</accession>
<keyword evidence="3" id="KW-1185">Reference proteome</keyword>
<dbReference type="Proteomes" id="UP000014760">
    <property type="component" value="Unassembled WGS sequence"/>
</dbReference>
<dbReference type="EMBL" id="KB311270">
    <property type="protein sequence ID" value="ELT89609.1"/>
    <property type="molecule type" value="Genomic_DNA"/>
</dbReference>
<evidence type="ECO:0000313" key="3">
    <source>
        <dbReference type="Proteomes" id="UP000014760"/>
    </source>
</evidence>
<dbReference type="AlphaFoldDB" id="R7T7I1"/>
<organism evidence="1">
    <name type="scientific">Capitella teleta</name>
    <name type="common">Polychaete worm</name>
    <dbReference type="NCBI Taxonomy" id="283909"/>
    <lineage>
        <taxon>Eukaryota</taxon>
        <taxon>Metazoa</taxon>
        <taxon>Spiralia</taxon>
        <taxon>Lophotrochozoa</taxon>
        <taxon>Annelida</taxon>
        <taxon>Polychaeta</taxon>
        <taxon>Sedentaria</taxon>
        <taxon>Scolecida</taxon>
        <taxon>Capitellidae</taxon>
        <taxon>Capitella</taxon>
    </lineage>
</organism>
<evidence type="ECO:0000313" key="2">
    <source>
        <dbReference type="EnsemblMetazoa" id="CapteP190414"/>
    </source>
</evidence>
<reference evidence="1 3" key="2">
    <citation type="journal article" date="2013" name="Nature">
        <title>Insights into bilaterian evolution from three spiralian genomes.</title>
        <authorList>
            <person name="Simakov O."/>
            <person name="Marletaz F."/>
            <person name="Cho S.J."/>
            <person name="Edsinger-Gonzales E."/>
            <person name="Havlak P."/>
            <person name="Hellsten U."/>
            <person name="Kuo D.H."/>
            <person name="Larsson T."/>
            <person name="Lv J."/>
            <person name="Arendt D."/>
            <person name="Savage R."/>
            <person name="Osoegawa K."/>
            <person name="de Jong P."/>
            <person name="Grimwood J."/>
            <person name="Chapman J.A."/>
            <person name="Shapiro H."/>
            <person name="Aerts A."/>
            <person name="Otillar R.P."/>
            <person name="Terry A.Y."/>
            <person name="Boore J.L."/>
            <person name="Grigoriev I.V."/>
            <person name="Lindberg D.R."/>
            <person name="Seaver E.C."/>
            <person name="Weisblat D.A."/>
            <person name="Putnam N.H."/>
            <person name="Rokhsar D.S."/>
        </authorList>
    </citation>
    <scope>NUCLEOTIDE SEQUENCE</scope>
    <source>
        <strain evidence="1 3">I ESC-2004</strain>
    </source>
</reference>
<dbReference type="EMBL" id="AMQN01014773">
    <property type="status" value="NOT_ANNOTATED_CDS"/>
    <property type="molecule type" value="Genomic_DNA"/>
</dbReference>
<reference evidence="2" key="3">
    <citation type="submission" date="2015-06" db="UniProtKB">
        <authorList>
            <consortium name="EnsemblMetazoa"/>
        </authorList>
    </citation>
    <scope>IDENTIFICATION</scope>
</reference>
<reference evidence="3" key="1">
    <citation type="submission" date="2012-12" db="EMBL/GenBank/DDBJ databases">
        <authorList>
            <person name="Hellsten U."/>
            <person name="Grimwood J."/>
            <person name="Chapman J.A."/>
            <person name="Shapiro H."/>
            <person name="Aerts A."/>
            <person name="Otillar R.P."/>
            <person name="Terry A.Y."/>
            <person name="Boore J.L."/>
            <person name="Simakov O."/>
            <person name="Marletaz F."/>
            <person name="Cho S.-J."/>
            <person name="Edsinger-Gonzales E."/>
            <person name="Havlak P."/>
            <person name="Kuo D.-H."/>
            <person name="Larsson T."/>
            <person name="Lv J."/>
            <person name="Arendt D."/>
            <person name="Savage R."/>
            <person name="Osoegawa K."/>
            <person name="de Jong P."/>
            <person name="Lindberg D.R."/>
            <person name="Seaver E.C."/>
            <person name="Weisblat D.A."/>
            <person name="Putnam N.H."/>
            <person name="Grigoriev I.V."/>
            <person name="Rokhsar D.S."/>
        </authorList>
    </citation>
    <scope>NUCLEOTIDE SEQUENCE</scope>
    <source>
        <strain evidence="3">I ESC-2004</strain>
    </source>
</reference>